<organism evidence="1">
    <name type="scientific">Methylophaga aminisulfidivorans</name>
    <dbReference type="NCBI Taxonomy" id="230105"/>
    <lineage>
        <taxon>Bacteria</taxon>
        <taxon>Pseudomonadati</taxon>
        <taxon>Pseudomonadota</taxon>
        <taxon>Gammaproteobacteria</taxon>
        <taxon>Thiotrichales</taxon>
        <taxon>Piscirickettsiaceae</taxon>
        <taxon>Methylophaga</taxon>
    </lineage>
</organism>
<gene>
    <name evidence="1" type="ORF">ENI26_02150</name>
</gene>
<dbReference type="EMBL" id="DRHY01000046">
    <property type="protein sequence ID" value="HEC73156.1"/>
    <property type="molecule type" value="Genomic_DNA"/>
</dbReference>
<name>A0A7C1W3H3_9GAMM</name>
<accession>A0A7C1W3H3</accession>
<protein>
    <submittedName>
        <fullName evidence="1">Uncharacterized protein</fullName>
    </submittedName>
</protein>
<proteinExistence type="predicted"/>
<dbReference type="Proteomes" id="UP000886384">
    <property type="component" value="Unassembled WGS sequence"/>
</dbReference>
<evidence type="ECO:0000313" key="1">
    <source>
        <dbReference type="EMBL" id="HEC73156.1"/>
    </source>
</evidence>
<dbReference type="AlphaFoldDB" id="A0A7C1W3H3"/>
<sequence length="76" mass="9052">MVIIRCVVGFVNINWRQAMTLVRGKKYKFTSQPEIIKFMGKERGWNQFELDGHQGVWCELLDEDLWMIEEVTEVQC</sequence>
<comment type="caution">
    <text evidence="1">The sequence shown here is derived from an EMBL/GenBank/DDBJ whole genome shotgun (WGS) entry which is preliminary data.</text>
</comment>
<reference evidence="1" key="1">
    <citation type="journal article" date="2020" name="mSystems">
        <title>Genome- and Community-Level Interaction Insights into Carbon Utilization and Element Cycling Functions of Hydrothermarchaeota in Hydrothermal Sediment.</title>
        <authorList>
            <person name="Zhou Z."/>
            <person name="Liu Y."/>
            <person name="Xu W."/>
            <person name="Pan J."/>
            <person name="Luo Z.H."/>
            <person name="Li M."/>
        </authorList>
    </citation>
    <scope>NUCLEOTIDE SEQUENCE [LARGE SCALE GENOMIC DNA]</scope>
    <source>
        <strain evidence="1">HyVt-380</strain>
    </source>
</reference>